<organism evidence="1 2">
    <name type="scientific">Streptococcus porcorum</name>
    <dbReference type="NCBI Taxonomy" id="701526"/>
    <lineage>
        <taxon>Bacteria</taxon>
        <taxon>Bacillati</taxon>
        <taxon>Bacillota</taxon>
        <taxon>Bacilli</taxon>
        <taxon>Lactobacillales</taxon>
        <taxon>Streptococcaceae</taxon>
        <taxon>Streptococcus</taxon>
    </lineage>
</organism>
<gene>
    <name evidence="1" type="ORF">ABID28_001630</name>
</gene>
<sequence length="88" mass="10066">MKILDLLNKNYSYEKLAMLIKDEISADNVIITISATYNFHTTEYTTPKTKASERQISVSDNLINSLTSYYHTDTNVILVNSQRKAYPS</sequence>
<comment type="caution">
    <text evidence="1">The sequence shown here is derived from an EMBL/GenBank/DDBJ whole genome shotgun (WGS) entry which is preliminary data.</text>
</comment>
<dbReference type="Proteomes" id="UP001549037">
    <property type="component" value="Unassembled WGS sequence"/>
</dbReference>
<evidence type="ECO:0000313" key="2">
    <source>
        <dbReference type="Proteomes" id="UP001549037"/>
    </source>
</evidence>
<accession>A0ABV2JGS5</accession>
<proteinExistence type="predicted"/>
<evidence type="ECO:0000313" key="1">
    <source>
        <dbReference type="EMBL" id="MET3634969.1"/>
    </source>
</evidence>
<name>A0ABV2JGS5_9STRE</name>
<keyword evidence="2" id="KW-1185">Reference proteome</keyword>
<dbReference type="EMBL" id="JBEPLN010000033">
    <property type="protein sequence ID" value="MET3634969.1"/>
    <property type="molecule type" value="Genomic_DNA"/>
</dbReference>
<reference evidence="1 2" key="1">
    <citation type="submission" date="2024-06" db="EMBL/GenBank/DDBJ databases">
        <title>Genomic Encyclopedia of Type Strains, Phase IV (KMG-IV): sequencing the most valuable type-strain genomes for metagenomic binning, comparative biology and taxonomic classification.</title>
        <authorList>
            <person name="Goeker M."/>
        </authorList>
    </citation>
    <scope>NUCLEOTIDE SEQUENCE [LARGE SCALE GENOMIC DNA]</scope>
    <source>
        <strain evidence="1 2">DSM 28302</strain>
    </source>
</reference>
<protein>
    <submittedName>
        <fullName evidence="1">Uncharacterized protein</fullName>
    </submittedName>
</protein>